<dbReference type="EMBL" id="JACJII010000001">
    <property type="protein sequence ID" value="MBA9007057.1"/>
    <property type="molecule type" value="Genomic_DNA"/>
</dbReference>
<proteinExistence type="predicted"/>
<feature type="signal peptide" evidence="2">
    <location>
        <begin position="1"/>
        <end position="28"/>
    </location>
</feature>
<dbReference type="AlphaFoldDB" id="A0A7W3N427"/>
<evidence type="ECO:0000313" key="4">
    <source>
        <dbReference type="Proteomes" id="UP000539313"/>
    </source>
</evidence>
<dbReference type="Gene3D" id="2.40.10.10">
    <property type="entry name" value="Trypsin-like serine proteases"/>
    <property type="match status" value="2"/>
</dbReference>
<name>A0A7W3N427_9ACTN</name>
<comment type="caution">
    <text evidence="3">The sequence shown here is derived from an EMBL/GenBank/DDBJ whole genome shotgun (WGS) entry which is preliminary data.</text>
</comment>
<dbReference type="PANTHER" id="PTHR15462:SF19">
    <property type="entry name" value="PEPTIDASE S1 DOMAIN-CONTAINING PROTEIN"/>
    <property type="match status" value="1"/>
</dbReference>
<evidence type="ECO:0000256" key="2">
    <source>
        <dbReference type="SAM" id="SignalP"/>
    </source>
</evidence>
<dbReference type="SUPFAM" id="SSF50494">
    <property type="entry name" value="Trypsin-like serine proteases"/>
    <property type="match status" value="1"/>
</dbReference>
<dbReference type="InterPro" id="IPR009003">
    <property type="entry name" value="Peptidase_S1_PA"/>
</dbReference>
<dbReference type="RefSeq" id="WP_182707752.1">
    <property type="nucleotide sequence ID" value="NZ_JACJII010000001.1"/>
</dbReference>
<keyword evidence="1 2" id="KW-0732">Signal</keyword>
<reference evidence="3 4" key="1">
    <citation type="submission" date="2020-08" db="EMBL/GenBank/DDBJ databases">
        <title>Sequencing the genomes of 1000 actinobacteria strains.</title>
        <authorList>
            <person name="Klenk H.-P."/>
        </authorList>
    </citation>
    <scope>NUCLEOTIDE SEQUENCE [LARGE SCALE GENOMIC DNA]</scope>
    <source>
        <strain evidence="3 4">DSM 45823</strain>
    </source>
</reference>
<dbReference type="InterPro" id="IPR050966">
    <property type="entry name" value="Glutamyl_endopeptidase"/>
</dbReference>
<feature type="chain" id="PRO_5030826073" evidence="2">
    <location>
        <begin position="29"/>
        <end position="309"/>
    </location>
</feature>
<dbReference type="Proteomes" id="UP000539313">
    <property type="component" value="Unassembled WGS sequence"/>
</dbReference>
<accession>A0A7W3N427</accession>
<sequence length="309" mass="33265">MKRRTSRTLGVVAGAVLTAAPAAAPAWAQAPADPNPAIRTQATTADAQQKVLQYWTRERMQQATPMDHMLQPAKSAVPRQRRAFPTTGSPWTAGGVVARTTGRVFFTYQGRDASCSASAVAGANRSTVVTAGHCVKLGGAWHTNWVFVPGYNNGNRPYGTWTARQTLATGEWAATEDLNHDVGAAVVNPLNGRRLVDVVGGQGIAFNQPRRRNMYAFGYPAQDPYTGGRLIHCSGGTFDDFLRTRSIGMRCNMIGGASGGPWLTNFSESSGTGVINSVTSFRYESLPGYLFGTYFGGSERALYYRAQRA</sequence>
<protein>
    <submittedName>
        <fullName evidence="3">V8-like Glu-specific endopeptidase</fullName>
    </submittedName>
</protein>
<gene>
    <name evidence="3" type="ORF">HNR21_005939</name>
</gene>
<dbReference type="InterPro" id="IPR043504">
    <property type="entry name" value="Peptidase_S1_PA_chymotrypsin"/>
</dbReference>
<organism evidence="3 4">
    <name type="scientific">Thermomonospora cellulosilytica</name>
    <dbReference type="NCBI Taxonomy" id="1411118"/>
    <lineage>
        <taxon>Bacteria</taxon>
        <taxon>Bacillati</taxon>
        <taxon>Actinomycetota</taxon>
        <taxon>Actinomycetes</taxon>
        <taxon>Streptosporangiales</taxon>
        <taxon>Thermomonosporaceae</taxon>
        <taxon>Thermomonospora</taxon>
    </lineage>
</organism>
<evidence type="ECO:0000256" key="1">
    <source>
        <dbReference type="ARBA" id="ARBA00022729"/>
    </source>
</evidence>
<evidence type="ECO:0000313" key="3">
    <source>
        <dbReference type="EMBL" id="MBA9007057.1"/>
    </source>
</evidence>
<keyword evidence="4" id="KW-1185">Reference proteome</keyword>
<dbReference type="PANTHER" id="PTHR15462">
    <property type="entry name" value="SERINE PROTEASE"/>
    <property type="match status" value="1"/>
</dbReference>